<dbReference type="EMBL" id="PYFT01000001">
    <property type="protein sequence ID" value="PSR54063.1"/>
    <property type="molecule type" value="Genomic_DNA"/>
</dbReference>
<sequence length="94" mass="10642">MLQIKEYVTEPDNTFYIVAQVKTNEDALLLQSIFRDALFANKSIVSFFGLNEDLQDVLAFTYPINRLFKLVHVGQGKNMNLELLPLSPSSGPNH</sequence>
<keyword evidence="2" id="KW-1185">Reference proteome</keyword>
<comment type="caution">
    <text evidence="1">The sequence shown here is derived from an EMBL/GenBank/DDBJ whole genome shotgun (WGS) entry which is preliminary data.</text>
</comment>
<dbReference type="RefSeq" id="WP_106929351.1">
    <property type="nucleotide sequence ID" value="NZ_PYFT01000001.1"/>
</dbReference>
<proteinExistence type="predicted"/>
<dbReference type="Proteomes" id="UP000240357">
    <property type="component" value="Unassembled WGS sequence"/>
</dbReference>
<accession>A0A2T2YEZ9</accession>
<gene>
    <name evidence="1" type="ORF">AHMF7605_11295</name>
</gene>
<reference evidence="1 2" key="1">
    <citation type="submission" date="2018-03" db="EMBL/GenBank/DDBJ databases">
        <title>Adhaeribacter sp. HMF7605 Genome sequencing and assembly.</title>
        <authorList>
            <person name="Kang H."/>
            <person name="Kang J."/>
            <person name="Cha I."/>
            <person name="Kim H."/>
            <person name="Joh K."/>
        </authorList>
    </citation>
    <scope>NUCLEOTIDE SEQUENCE [LARGE SCALE GENOMIC DNA]</scope>
    <source>
        <strain evidence="1 2">HMF7605</strain>
    </source>
</reference>
<name>A0A2T2YEZ9_9BACT</name>
<protein>
    <submittedName>
        <fullName evidence="1">Uncharacterized protein</fullName>
    </submittedName>
</protein>
<evidence type="ECO:0000313" key="1">
    <source>
        <dbReference type="EMBL" id="PSR54063.1"/>
    </source>
</evidence>
<dbReference type="AlphaFoldDB" id="A0A2T2YEZ9"/>
<organism evidence="1 2">
    <name type="scientific">Adhaeribacter arboris</name>
    <dbReference type="NCBI Taxonomy" id="2072846"/>
    <lineage>
        <taxon>Bacteria</taxon>
        <taxon>Pseudomonadati</taxon>
        <taxon>Bacteroidota</taxon>
        <taxon>Cytophagia</taxon>
        <taxon>Cytophagales</taxon>
        <taxon>Hymenobacteraceae</taxon>
        <taxon>Adhaeribacter</taxon>
    </lineage>
</organism>
<evidence type="ECO:0000313" key="2">
    <source>
        <dbReference type="Proteomes" id="UP000240357"/>
    </source>
</evidence>